<dbReference type="RefSeq" id="XP_022135634.1">
    <property type="nucleotide sequence ID" value="XM_022279942.1"/>
</dbReference>
<keyword evidence="6" id="KW-0175">Coiled coil</keyword>
<dbReference type="InterPro" id="IPR001005">
    <property type="entry name" value="SANT/Myb"/>
</dbReference>
<dbReference type="Gene3D" id="1.10.10.60">
    <property type="entry name" value="Homeodomain-like"/>
    <property type="match status" value="1"/>
</dbReference>
<organism evidence="9 10">
    <name type="scientific">Momordica charantia</name>
    <name type="common">Bitter gourd</name>
    <name type="synonym">Balsam pear</name>
    <dbReference type="NCBI Taxonomy" id="3673"/>
    <lineage>
        <taxon>Eukaryota</taxon>
        <taxon>Viridiplantae</taxon>
        <taxon>Streptophyta</taxon>
        <taxon>Embryophyta</taxon>
        <taxon>Tracheophyta</taxon>
        <taxon>Spermatophyta</taxon>
        <taxon>Magnoliopsida</taxon>
        <taxon>eudicotyledons</taxon>
        <taxon>Gunneridae</taxon>
        <taxon>Pentapetalae</taxon>
        <taxon>rosids</taxon>
        <taxon>fabids</taxon>
        <taxon>Cucurbitales</taxon>
        <taxon>Cucurbitaceae</taxon>
        <taxon>Momordiceae</taxon>
        <taxon>Momordica</taxon>
    </lineage>
</organism>
<evidence type="ECO:0000256" key="3">
    <source>
        <dbReference type="ARBA" id="ARBA00023125"/>
    </source>
</evidence>
<reference evidence="10" key="1">
    <citation type="submission" date="2025-08" db="UniProtKB">
        <authorList>
            <consortium name="RefSeq"/>
        </authorList>
    </citation>
    <scope>IDENTIFICATION</scope>
</reference>
<protein>
    <submittedName>
        <fullName evidence="10">Transcription factor HHO6</fullName>
    </submittedName>
</protein>
<evidence type="ECO:0000259" key="8">
    <source>
        <dbReference type="PROSITE" id="PS51294"/>
    </source>
</evidence>
<dbReference type="GO" id="GO:0005634">
    <property type="term" value="C:nucleus"/>
    <property type="evidence" value="ECO:0007669"/>
    <property type="project" value="UniProtKB-SubCell"/>
</dbReference>
<evidence type="ECO:0000313" key="9">
    <source>
        <dbReference type="Proteomes" id="UP000504603"/>
    </source>
</evidence>
<name>A0A6J1C203_MOMCH</name>
<dbReference type="InterPro" id="IPR044787">
    <property type="entry name" value="HHO5-like"/>
</dbReference>
<dbReference type="GO" id="GO:0003677">
    <property type="term" value="F:DNA binding"/>
    <property type="evidence" value="ECO:0007669"/>
    <property type="project" value="UniProtKB-KW"/>
</dbReference>
<keyword evidence="4" id="KW-0804">Transcription</keyword>
<dbReference type="Pfam" id="PF26575">
    <property type="entry name" value="HHO5_N"/>
    <property type="match status" value="1"/>
</dbReference>
<dbReference type="KEGG" id="mcha:111007541"/>
<dbReference type="InterPro" id="IPR058673">
    <property type="entry name" value="HHO5-like_N"/>
</dbReference>
<dbReference type="GO" id="GO:0003700">
    <property type="term" value="F:DNA-binding transcription factor activity"/>
    <property type="evidence" value="ECO:0007669"/>
    <property type="project" value="InterPro"/>
</dbReference>
<evidence type="ECO:0000256" key="4">
    <source>
        <dbReference type="ARBA" id="ARBA00023163"/>
    </source>
</evidence>
<feature type="compositionally biased region" description="Low complexity" evidence="7">
    <location>
        <begin position="336"/>
        <end position="346"/>
    </location>
</feature>
<dbReference type="InterPro" id="IPR006447">
    <property type="entry name" value="Myb_dom_plants"/>
</dbReference>
<dbReference type="SUPFAM" id="SSF46689">
    <property type="entry name" value="Homeodomain-like"/>
    <property type="match status" value="1"/>
</dbReference>
<keyword evidence="3" id="KW-0238">DNA-binding</keyword>
<dbReference type="Proteomes" id="UP000504603">
    <property type="component" value="Unplaced"/>
</dbReference>
<feature type="domain" description="HTH myb-type" evidence="8">
    <location>
        <begin position="248"/>
        <end position="306"/>
    </location>
</feature>
<keyword evidence="2" id="KW-0805">Transcription regulation</keyword>
<comment type="subcellular location">
    <subcellularLocation>
        <location evidence="1">Nucleus</location>
    </subcellularLocation>
</comment>
<gene>
    <name evidence="10" type="primary">LOC111007541</name>
</gene>
<feature type="region of interest" description="Disordered" evidence="7">
    <location>
        <begin position="100"/>
        <end position="121"/>
    </location>
</feature>
<proteinExistence type="predicted"/>
<evidence type="ECO:0000256" key="6">
    <source>
        <dbReference type="SAM" id="Coils"/>
    </source>
</evidence>
<evidence type="ECO:0000256" key="5">
    <source>
        <dbReference type="ARBA" id="ARBA00023242"/>
    </source>
</evidence>
<dbReference type="OrthoDB" id="1908613at2759"/>
<dbReference type="Pfam" id="PF00249">
    <property type="entry name" value="Myb_DNA-binding"/>
    <property type="match status" value="1"/>
</dbReference>
<dbReference type="AlphaFoldDB" id="A0A6J1C203"/>
<dbReference type="PANTHER" id="PTHR31003">
    <property type="entry name" value="MYB FAMILY TRANSCRIPTION FACTOR"/>
    <property type="match status" value="1"/>
</dbReference>
<dbReference type="PANTHER" id="PTHR31003:SF3">
    <property type="entry name" value="HOMEODOMAIN-LIKE SUPERFAMILY PROTEIN-RELATED"/>
    <property type="match status" value="1"/>
</dbReference>
<dbReference type="FunFam" id="1.10.10.60:FF:000002">
    <property type="entry name" value="Myb family transcription factor"/>
    <property type="match status" value="1"/>
</dbReference>
<dbReference type="InterPro" id="IPR017930">
    <property type="entry name" value="Myb_dom"/>
</dbReference>
<dbReference type="PROSITE" id="PS51294">
    <property type="entry name" value="HTH_MYB"/>
    <property type="match status" value="1"/>
</dbReference>
<evidence type="ECO:0000313" key="10">
    <source>
        <dbReference type="RefSeq" id="XP_022135634.1"/>
    </source>
</evidence>
<dbReference type="GeneID" id="111007541"/>
<sequence length="390" mass="43487">MGSLSPNISWDYPFTPKTIADFLRRISTMTNASERLSRLDDFVKNLEEEMKKIDAFKRELPFCMLLLNDAILALKDSSLQCGSSCSSPKPKPVLEEFISLKKDSDENEEEQDSRDKKEWMSSVQLWKTDDFQNTPQIKTKRNEGWGYLAAASEDRFRPCRNKDEESSFVGFKSSSSAFPAVAAVKKQEKIESPICALSLVTPSLKNPTDELGSCVLRSSGNRATSTSAPDVQSNLRTVLPLQQQQPARKQRRCWSPELHRRFVNALQQLGGSQVATPKQIRELMQVDGLTNDEVKSHLQKYRLHTRRHPSTAAARADQSPVVLGDLWMPQDGCGESSKVSSSQSASPQGPLQLAGNGGYSTTGGESVEDEEDTKSESYGYWKTQAHTGKR</sequence>
<feature type="coiled-coil region" evidence="6">
    <location>
        <begin position="29"/>
        <end position="59"/>
    </location>
</feature>
<accession>A0A6J1C203</accession>
<evidence type="ECO:0000256" key="7">
    <source>
        <dbReference type="SAM" id="MobiDB-lite"/>
    </source>
</evidence>
<dbReference type="InterPro" id="IPR009057">
    <property type="entry name" value="Homeodomain-like_sf"/>
</dbReference>
<keyword evidence="9" id="KW-1185">Reference proteome</keyword>
<keyword evidence="5" id="KW-0539">Nucleus</keyword>
<feature type="region of interest" description="Disordered" evidence="7">
    <location>
        <begin position="324"/>
        <end position="390"/>
    </location>
</feature>
<evidence type="ECO:0000256" key="1">
    <source>
        <dbReference type="ARBA" id="ARBA00004123"/>
    </source>
</evidence>
<dbReference type="NCBIfam" id="TIGR01557">
    <property type="entry name" value="myb_SHAQKYF"/>
    <property type="match status" value="1"/>
</dbReference>
<evidence type="ECO:0000256" key="2">
    <source>
        <dbReference type="ARBA" id="ARBA00023015"/>
    </source>
</evidence>